<dbReference type="PANTHER" id="PTHR23279:SF36">
    <property type="entry name" value="DEFECTIVE PROBOSCIS EXTENSION RESPONSE 9, ISOFORM A"/>
    <property type="match status" value="1"/>
</dbReference>
<gene>
    <name evidence="3" type="ORF">E2C01_032610</name>
</gene>
<evidence type="ECO:0000313" key="4">
    <source>
        <dbReference type="Proteomes" id="UP000324222"/>
    </source>
</evidence>
<dbReference type="Proteomes" id="UP000324222">
    <property type="component" value="Unassembled WGS sequence"/>
</dbReference>
<comment type="caution">
    <text evidence="3">The sequence shown here is derived from an EMBL/GenBank/DDBJ whole genome shotgun (WGS) entry which is preliminary data.</text>
</comment>
<protein>
    <recommendedName>
        <fullName evidence="2">Ig-like domain-containing protein</fullName>
    </recommendedName>
</protein>
<evidence type="ECO:0000259" key="2">
    <source>
        <dbReference type="PROSITE" id="PS50835"/>
    </source>
</evidence>
<dbReference type="InterPro" id="IPR036179">
    <property type="entry name" value="Ig-like_dom_sf"/>
</dbReference>
<dbReference type="AlphaFoldDB" id="A0A5B7EVQ2"/>
<dbReference type="InterPro" id="IPR013783">
    <property type="entry name" value="Ig-like_fold"/>
</dbReference>
<dbReference type="InterPro" id="IPR037448">
    <property type="entry name" value="Zig-8"/>
</dbReference>
<name>A0A5B7EVQ2_PORTR</name>
<evidence type="ECO:0000256" key="1">
    <source>
        <dbReference type="SAM" id="MobiDB-lite"/>
    </source>
</evidence>
<organism evidence="3 4">
    <name type="scientific">Portunus trituberculatus</name>
    <name type="common">Swimming crab</name>
    <name type="synonym">Neptunus trituberculatus</name>
    <dbReference type="NCBI Taxonomy" id="210409"/>
    <lineage>
        <taxon>Eukaryota</taxon>
        <taxon>Metazoa</taxon>
        <taxon>Ecdysozoa</taxon>
        <taxon>Arthropoda</taxon>
        <taxon>Crustacea</taxon>
        <taxon>Multicrustacea</taxon>
        <taxon>Malacostraca</taxon>
        <taxon>Eumalacostraca</taxon>
        <taxon>Eucarida</taxon>
        <taxon>Decapoda</taxon>
        <taxon>Pleocyemata</taxon>
        <taxon>Brachyura</taxon>
        <taxon>Eubrachyura</taxon>
        <taxon>Portunoidea</taxon>
        <taxon>Portunidae</taxon>
        <taxon>Portuninae</taxon>
        <taxon>Portunus</taxon>
    </lineage>
</organism>
<dbReference type="GO" id="GO:0050808">
    <property type="term" value="P:synapse organization"/>
    <property type="evidence" value="ECO:0007669"/>
    <property type="project" value="TreeGrafter"/>
</dbReference>
<dbReference type="InterPro" id="IPR007110">
    <property type="entry name" value="Ig-like_dom"/>
</dbReference>
<dbReference type="Gene3D" id="2.60.40.10">
    <property type="entry name" value="Immunoglobulins"/>
    <property type="match status" value="1"/>
</dbReference>
<sequence length="112" mass="12270">MGSAINLTCVISHSPEPPAYIFWYHNGKVMSYDSPRGGVTVMTDHGNSTTGYLLIQESSGFPLCLSHVSSIASALLYRLSENRRVLSVPPDAALAPRRHPRLSGGRKTQFLR</sequence>
<proteinExistence type="predicted"/>
<accession>A0A5B7EVQ2</accession>
<dbReference type="OrthoDB" id="5969816at2759"/>
<dbReference type="GO" id="GO:0032589">
    <property type="term" value="C:neuron projection membrane"/>
    <property type="evidence" value="ECO:0007669"/>
    <property type="project" value="TreeGrafter"/>
</dbReference>
<reference evidence="3 4" key="1">
    <citation type="submission" date="2019-05" db="EMBL/GenBank/DDBJ databases">
        <title>Another draft genome of Portunus trituberculatus and its Hox gene families provides insights of decapod evolution.</title>
        <authorList>
            <person name="Jeong J.-H."/>
            <person name="Song I."/>
            <person name="Kim S."/>
            <person name="Choi T."/>
            <person name="Kim D."/>
            <person name="Ryu S."/>
            <person name="Kim W."/>
        </authorList>
    </citation>
    <scope>NUCLEOTIDE SEQUENCE [LARGE SCALE GENOMIC DNA]</scope>
    <source>
        <tissue evidence="3">Muscle</tissue>
    </source>
</reference>
<feature type="region of interest" description="Disordered" evidence="1">
    <location>
        <begin position="90"/>
        <end position="112"/>
    </location>
</feature>
<evidence type="ECO:0000313" key="3">
    <source>
        <dbReference type="EMBL" id="MPC39090.1"/>
    </source>
</evidence>
<feature type="domain" description="Ig-like" evidence="2">
    <location>
        <begin position="1"/>
        <end position="80"/>
    </location>
</feature>
<dbReference type="SUPFAM" id="SSF48726">
    <property type="entry name" value="Immunoglobulin"/>
    <property type="match status" value="1"/>
</dbReference>
<keyword evidence="4" id="KW-1185">Reference proteome</keyword>
<dbReference type="PROSITE" id="PS50835">
    <property type="entry name" value="IG_LIKE"/>
    <property type="match status" value="1"/>
</dbReference>
<dbReference type="EMBL" id="VSRR010004255">
    <property type="protein sequence ID" value="MPC39090.1"/>
    <property type="molecule type" value="Genomic_DNA"/>
</dbReference>
<dbReference type="PANTHER" id="PTHR23279">
    <property type="entry name" value="DEFECTIVE PROBOSCIS EXTENSION RESPONSE DPR -RELATED"/>
    <property type="match status" value="1"/>
</dbReference>